<dbReference type="RefSeq" id="XP_028490125.1">
    <property type="nucleotide sequence ID" value="XM_028639034.1"/>
</dbReference>
<sequence length="175" mass="18827">MQILTDEWLEAAQAEKLATLTETEMITSAMPEEAQAEKLAIPTETKNPGPKETRQELSTTVAETEAPSHEGPAAPTRTKRAKEHVKTLAHRAMSMVSMRSSAQHEKQPAKTGGGLQAMEAGGQMESKAKVPERVSSLATGQPAGERKASGLVGRMRVASSELHKLADRTKSVMKK</sequence>
<feature type="region of interest" description="Disordered" evidence="1">
    <location>
        <begin position="28"/>
        <end position="155"/>
    </location>
</feature>
<proteinExistence type="predicted"/>
<evidence type="ECO:0000313" key="2">
    <source>
        <dbReference type="EMBL" id="RNJ51967.1"/>
    </source>
</evidence>
<keyword evidence="3" id="KW-1185">Reference proteome</keyword>
<gene>
    <name evidence="2" type="ORF">D7B24_004869</name>
</gene>
<evidence type="ECO:0000313" key="3">
    <source>
        <dbReference type="Proteomes" id="UP000267145"/>
    </source>
</evidence>
<evidence type="ECO:0000256" key="1">
    <source>
        <dbReference type="SAM" id="MobiDB-lite"/>
    </source>
</evidence>
<accession>A0A3M9XUJ8</accession>
<comment type="caution">
    <text evidence="2">The sequence shown here is derived from an EMBL/GenBank/DDBJ whole genome shotgun (WGS) entry which is preliminary data.</text>
</comment>
<feature type="compositionally biased region" description="Basic residues" evidence="1">
    <location>
        <begin position="77"/>
        <end position="89"/>
    </location>
</feature>
<dbReference type="EMBL" id="RBVV01000289">
    <property type="protein sequence ID" value="RNJ51967.1"/>
    <property type="molecule type" value="Genomic_DNA"/>
</dbReference>
<feature type="compositionally biased region" description="Low complexity" evidence="1">
    <location>
        <begin position="91"/>
        <end position="101"/>
    </location>
</feature>
<dbReference type="Proteomes" id="UP000267145">
    <property type="component" value="Unassembled WGS sequence"/>
</dbReference>
<name>A0A3M9XUJ8_9PEZI</name>
<reference evidence="2 3" key="1">
    <citation type="submission" date="2018-10" db="EMBL/GenBank/DDBJ databases">
        <title>Genome sequence of Verticillium nonalfalfae VnAa140.</title>
        <authorList>
            <person name="Stajich J.E."/>
            <person name="Kasson M.T."/>
        </authorList>
    </citation>
    <scope>NUCLEOTIDE SEQUENCE [LARGE SCALE GENOMIC DNA]</scope>
    <source>
        <strain evidence="2 3">VnAa140</strain>
    </source>
</reference>
<dbReference type="AlphaFoldDB" id="A0A3M9XUJ8"/>
<organism evidence="2 3">
    <name type="scientific">Verticillium nonalfalfae</name>
    <dbReference type="NCBI Taxonomy" id="1051616"/>
    <lineage>
        <taxon>Eukaryota</taxon>
        <taxon>Fungi</taxon>
        <taxon>Dikarya</taxon>
        <taxon>Ascomycota</taxon>
        <taxon>Pezizomycotina</taxon>
        <taxon>Sordariomycetes</taxon>
        <taxon>Hypocreomycetidae</taxon>
        <taxon>Glomerellales</taxon>
        <taxon>Plectosphaerellaceae</taxon>
        <taxon>Verticillium</taxon>
    </lineage>
</organism>
<dbReference type="GeneID" id="39608558"/>
<protein>
    <submittedName>
        <fullName evidence="2">Uncharacterized protein</fullName>
    </submittedName>
</protein>